<dbReference type="InterPro" id="IPR052901">
    <property type="entry name" value="Bact_TGase-like"/>
</dbReference>
<organism evidence="3 4">
    <name type="scientific">Alginatibacterium sediminis</name>
    <dbReference type="NCBI Taxonomy" id="2164068"/>
    <lineage>
        <taxon>Bacteria</taxon>
        <taxon>Pseudomonadati</taxon>
        <taxon>Pseudomonadota</taxon>
        <taxon>Gammaproteobacteria</taxon>
        <taxon>Alteromonadales</taxon>
        <taxon>Alteromonadaceae</taxon>
        <taxon>Alginatibacterium</taxon>
    </lineage>
</organism>
<feature type="transmembrane region" description="Helical" evidence="1">
    <location>
        <begin position="541"/>
        <end position="561"/>
    </location>
</feature>
<feature type="transmembrane region" description="Helical" evidence="1">
    <location>
        <begin position="128"/>
        <end position="145"/>
    </location>
</feature>
<dbReference type="RefSeq" id="WP_120356588.1">
    <property type="nucleotide sequence ID" value="NZ_RAQO01000012.1"/>
</dbReference>
<comment type="caution">
    <text evidence="3">The sequence shown here is derived from an EMBL/GenBank/DDBJ whole genome shotgun (WGS) entry which is preliminary data.</text>
</comment>
<dbReference type="InterPro" id="IPR038765">
    <property type="entry name" value="Papain-like_cys_pep_sf"/>
</dbReference>
<dbReference type="PANTHER" id="PTHR42736:SF1">
    <property type="entry name" value="PROTEIN-GLUTAMINE GAMMA-GLUTAMYLTRANSFERASE"/>
    <property type="match status" value="1"/>
</dbReference>
<keyword evidence="1" id="KW-0472">Membrane</keyword>
<feature type="transmembrane region" description="Helical" evidence="1">
    <location>
        <begin position="157"/>
        <end position="175"/>
    </location>
</feature>
<gene>
    <name evidence="3" type="ORF">DBZ36_19120</name>
</gene>
<dbReference type="Proteomes" id="UP000286482">
    <property type="component" value="Unassembled WGS sequence"/>
</dbReference>
<feature type="domain" description="Transglutaminase-like" evidence="2">
    <location>
        <begin position="392"/>
        <end position="462"/>
    </location>
</feature>
<name>A0A420E6Q4_9ALTE</name>
<protein>
    <submittedName>
        <fullName evidence="3">DUF3488 domain-containing protein</fullName>
    </submittedName>
</protein>
<evidence type="ECO:0000313" key="3">
    <source>
        <dbReference type="EMBL" id="RKF13175.1"/>
    </source>
</evidence>
<keyword evidence="4" id="KW-1185">Reference proteome</keyword>
<keyword evidence="1" id="KW-0812">Transmembrane</keyword>
<dbReference type="Pfam" id="PF01841">
    <property type="entry name" value="Transglut_core"/>
    <property type="match status" value="1"/>
</dbReference>
<proteinExistence type="predicted"/>
<dbReference type="SMART" id="SM00460">
    <property type="entry name" value="TGc"/>
    <property type="match status" value="1"/>
</dbReference>
<reference evidence="3 4" key="1">
    <citation type="submission" date="2018-09" db="EMBL/GenBank/DDBJ databases">
        <authorList>
            <person name="Wang Z."/>
        </authorList>
    </citation>
    <scope>NUCLEOTIDE SEQUENCE [LARGE SCALE GENOMIC DNA]</scope>
    <source>
        <strain evidence="3 4">ALS 81</strain>
    </source>
</reference>
<dbReference type="PANTHER" id="PTHR42736">
    <property type="entry name" value="PROTEIN-GLUTAMINE GAMMA-GLUTAMYLTRANSFERASE"/>
    <property type="match status" value="1"/>
</dbReference>
<dbReference type="OrthoDB" id="9804872at2"/>
<dbReference type="InterPro" id="IPR002931">
    <property type="entry name" value="Transglutaminase-like"/>
</dbReference>
<feature type="transmembrane region" description="Helical" evidence="1">
    <location>
        <begin position="57"/>
        <end position="74"/>
    </location>
</feature>
<evidence type="ECO:0000256" key="1">
    <source>
        <dbReference type="SAM" id="Phobius"/>
    </source>
</evidence>
<evidence type="ECO:0000313" key="4">
    <source>
        <dbReference type="Proteomes" id="UP000286482"/>
    </source>
</evidence>
<dbReference type="Gene3D" id="3.10.620.30">
    <property type="match status" value="1"/>
</dbReference>
<accession>A0A420E6Q4</accession>
<dbReference type="Pfam" id="PF11992">
    <property type="entry name" value="TgpA_N"/>
    <property type="match status" value="1"/>
</dbReference>
<dbReference type="EMBL" id="RAQO01000012">
    <property type="protein sequence ID" value="RKF13175.1"/>
    <property type="molecule type" value="Genomic_DNA"/>
</dbReference>
<evidence type="ECO:0000259" key="2">
    <source>
        <dbReference type="SMART" id="SM00460"/>
    </source>
</evidence>
<dbReference type="SUPFAM" id="SSF54001">
    <property type="entry name" value="Cysteine proteinases"/>
    <property type="match status" value="1"/>
</dbReference>
<sequence length="638" mass="73103">MNGYLSASTIKIAMACYALTCLVLLTNVLWLLPVVGLLSCFWSYMAVTGKWSLPSRKILRFVTIVAAILVLYLGRDLPKFELFTCIILLGYGLKFAELKLRRDIEALSMSGILLAALSLVISSQIIDAVFALIIIVMHLLLLLSLDSKLQKLRFSTAIKPALVVIPLSITLFLLLPRLAPLWKMPSANQAQTGLSDEVQVGDISELIRSDRLAFRASFEAPQNSSQAWYWRAMVMDRFDGQRWFRSQATQLKSNPPRGAQGESYQEYSLILESNSQAWLPSLKYSQSTDVGIFYRADDNWEFESPPMNRQQKSMRWLGSSGNSDISESNLTELIDLPPQYRVELESFIQGFRAYSSASQQMSALKQWFLSQEFGYTLQPPAYSGLQGFLDFSFNQQQGFCVHYAQSLVVFARALGIPSRMVTGYLGGEWDDNGKQITIRDFDAHAWVEYWDGEHWQQVDPTAWISPQRVALNYSNNPDTAQQWQQTAGTWNRIWYSQSLNQLRQGLDQIDYWWASWVLNFDSQRQFDFYNRLRTLLGNSSLIVATASVLALGILISVLLWMQPWHWRPAPKTTRELRRQLKRVKAKGLIRKKSESLQDFSARVAKQQPNEYAQLKQAIHKYEMYRYSAQSTIDNYKDS</sequence>
<feature type="transmembrane region" description="Helical" evidence="1">
    <location>
        <begin position="12"/>
        <end position="45"/>
    </location>
</feature>
<dbReference type="AlphaFoldDB" id="A0A420E6Q4"/>
<dbReference type="InterPro" id="IPR021878">
    <property type="entry name" value="TgpA_N"/>
</dbReference>
<keyword evidence="1" id="KW-1133">Transmembrane helix</keyword>